<organism evidence="1 2">
    <name type="scientific">Nocardia aurantia</name>
    <dbReference type="NCBI Taxonomy" id="2585199"/>
    <lineage>
        <taxon>Bacteria</taxon>
        <taxon>Bacillati</taxon>
        <taxon>Actinomycetota</taxon>
        <taxon>Actinomycetes</taxon>
        <taxon>Mycobacteriales</taxon>
        <taxon>Nocardiaceae</taxon>
        <taxon>Nocardia</taxon>
    </lineage>
</organism>
<keyword evidence="2" id="KW-1185">Reference proteome</keyword>
<accession>A0A7K0DQF7</accession>
<dbReference type="AlphaFoldDB" id="A0A7K0DQF7"/>
<dbReference type="RefSeq" id="WP_227837756.1">
    <property type="nucleotide sequence ID" value="NZ_WEGI01000006.1"/>
</dbReference>
<evidence type="ECO:0000313" key="2">
    <source>
        <dbReference type="Proteomes" id="UP000431401"/>
    </source>
</evidence>
<gene>
    <name evidence="1" type="ORF">NRB56_31750</name>
</gene>
<name>A0A7K0DQF7_9NOCA</name>
<dbReference type="EMBL" id="WEGI01000006">
    <property type="protein sequence ID" value="MQY27592.1"/>
    <property type="molecule type" value="Genomic_DNA"/>
</dbReference>
<evidence type="ECO:0000313" key="1">
    <source>
        <dbReference type="EMBL" id="MQY27592.1"/>
    </source>
</evidence>
<protein>
    <submittedName>
        <fullName evidence="1">Uncharacterized protein</fullName>
    </submittedName>
</protein>
<reference evidence="1 2" key="1">
    <citation type="submission" date="2019-10" db="EMBL/GenBank/DDBJ databases">
        <title>Nocardia macrotermitis sp. nov. and Nocardia aurantia sp. nov., isolated from the gut of fungus growing-termite Macrotermes natalensis.</title>
        <authorList>
            <person name="Benndorf R."/>
            <person name="Schwitalla J."/>
            <person name="Martin K."/>
            <person name="De Beer W."/>
            <person name="Kaster A.-K."/>
            <person name="Vollmers J."/>
            <person name="Poulsen M."/>
            <person name="Beemelmanns C."/>
        </authorList>
    </citation>
    <scope>NUCLEOTIDE SEQUENCE [LARGE SCALE GENOMIC DNA]</scope>
    <source>
        <strain evidence="1 2">RB56</strain>
    </source>
</reference>
<sequence length="157" mass="16943">MPSAMCQNLDVNQFREVAGRLATIIQNSPDRTTALNRFVEAVSDADVFTDMVISYAGRWLAETSGQSVLIGPEMFWQLSAPDIRAGGLVGDGSGCGENGCGERSRKMLLVCVLESLAQTHWHQNNVAEHRSPASVLTDPRMVANGLLDHRMATNGVG</sequence>
<proteinExistence type="predicted"/>
<comment type="caution">
    <text evidence="1">The sequence shown here is derived from an EMBL/GenBank/DDBJ whole genome shotgun (WGS) entry which is preliminary data.</text>
</comment>
<dbReference type="Proteomes" id="UP000431401">
    <property type="component" value="Unassembled WGS sequence"/>
</dbReference>